<evidence type="ECO:0000313" key="2">
    <source>
        <dbReference type="Proteomes" id="UP001189429"/>
    </source>
</evidence>
<proteinExistence type="predicted"/>
<dbReference type="EMBL" id="CAUYUJ010006668">
    <property type="protein sequence ID" value="CAK0818173.1"/>
    <property type="molecule type" value="Genomic_DNA"/>
</dbReference>
<evidence type="ECO:0008006" key="3">
    <source>
        <dbReference type="Google" id="ProtNLM"/>
    </source>
</evidence>
<accession>A0ABN9RMY2</accession>
<name>A0ABN9RMY2_9DINO</name>
<organism evidence="1 2">
    <name type="scientific">Prorocentrum cordatum</name>
    <dbReference type="NCBI Taxonomy" id="2364126"/>
    <lineage>
        <taxon>Eukaryota</taxon>
        <taxon>Sar</taxon>
        <taxon>Alveolata</taxon>
        <taxon>Dinophyceae</taxon>
        <taxon>Prorocentrales</taxon>
        <taxon>Prorocentraceae</taxon>
        <taxon>Prorocentrum</taxon>
    </lineage>
</organism>
<protein>
    <recommendedName>
        <fullName evidence="3">AP2/ERF domain-containing protein</fullName>
    </recommendedName>
</protein>
<comment type="caution">
    <text evidence="1">The sequence shown here is derived from an EMBL/GenBank/DDBJ whole genome shotgun (WGS) entry which is preliminary data.</text>
</comment>
<gene>
    <name evidence="1" type="ORF">PCOR1329_LOCUS20523</name>
</gene>
<reference evidence="1" key="1">
    <citation type="submission" date="2023-10" db="EMBL/GenBank/DDBJ databases">
        <authorList>
            <person name="Chen Y."/>
            <person name="Shah S."/>
            <person name="Dougan E. K."/>
            <person name="Thang M."/>
            <person name="Chan C."/>
        </authorList>
    </citation>
    <scope>NUCLEOTIDE SEQUENCE [LARGE SCALE GENOMIC DNA]</scope>
</reference>
<evidence type="ECO:0000313" key="1">
    <source>
        <dbReference type="EMBL" id="CAK0818173.1"/>
    </source>
</evidence>
<sequence length="259" mass="29067">MEDTSEEEICFPCQARGRINGVEDLQGAGRGQVLNYLDIEEDGGGPTSPSAALAKRSAGHRTAEAAYNETTPEWILQLDQAREMPGQTKAPTSWAGPRELALIFQHDLEETKAEDRSSEDIGKKLQAHCDNLKLMEAKMAFDAGAAPPGGDAPALTSRPKPVLRPQLLSSQNLFKPPVLPEINEVQRTRRRPTYWGWQPSKPTGKWRQRGKPYFQAPQSLRTRCGHSFVFMTRCKAWQGLHRETPTQAWQCLVYRKWTA</sequence>
<keyword evidence="2" id="KW-1185">Reference proteome</keyword>
<dbReference type="Proteomes" id="UP001189429">
    <property type="component" value="Unassembled WGS sequence"/>
</dbReference>